<dbReference type="Pfam" id="PF04857">
    <property type="entry name" value="CAF1"/>
    <property type="match status" value="1"/>
</dbReference>
<proteinExistence type="inferred from homology"/>
<evidence type="ECO:0000313" key="19">
    <source>
        <dbReference type="Proteomes" id="UP001417504"/>
    </source>
</evidence>
<evidence type="ECO:0000256" key="1">
    <source>
        <dbReference type="ARBA" id="ARBA00001663"/>
    </source>
</evidence>
<dbReference type="GO" id="GO:0046872">
    <property type="term" value="F:metal ion binding"/>
    <property type="evidence" value="ECO:0007669"/>
    <property type="project" value="UniProtKB-KW"/>
</dbReference>
<dbReference type="GO" id="GO:0030014">
    <property type="term" value="C:CCR4-NOT complex"/>
    <property type="evidence" value="ECO:0007669"/>
    <property type="project" value="InterPro"/>
</dbReference>
<reference evidence="18 19" key="1">
    <citation type="submission" date="2024-01" db="EMBL/GenBank/DDBJ databases">
        <title>Genome assemblies of Stephania.</title>
        <authorList>
            <person name="Yang L."/>
        </authorList>
    </citation>
    <scope>NUCLEOTIDE SEQUENCE [LARGE SCALE GENOMIC DNA]</scope>
    <source>
        <strain evidence="18">QJT</strain>
        <tissue evidence="18">Leaf</tissue>
    </source>
</reference>
<dbReference type="Gene3D" id="3.30.420.10">
    <property type="entry name" value="Ribonuclease H-like superfamily/Ribonuclease H"/>
    <property type="match status" value="1"/>
</dbReference>
<keyword evidence="12" id="KW-0269">Exonuclease</keyword>
<comment type="caution">
    <text evidence="18">The sequence shown here is derived from an EMBL/GenBank/DDBJ whole genome shotgun (WGS) entry which is preliminary data.</text>
</comment>
<dbReference type="EC" id="3.1.13.4" evidence="7"/>
<comment type="similarity">
    <text evidence="5">Belongs to the CAF1 family.</text>
</comment>
<evidence type="ECO:0000256" key="13">
    <source>
        <dbReference type="ARBA" id="ARBA00022884"/>
    </source>
</evidence>
<evidence type="ECO:0000256" key="10">
    <source>
        <dbReference type="ARBA" id="ARBA00022723"/>
    </source>
</evidence>
<dbReference type="GO" id="GO:0004535">
    <property type="term" value="F:poly(A)-specific ribonuclease activity"/>
    <property type="evidence" value="ECO:0007669"/>
    <property type="project" value="UniProtKB-EC"/>
</dbReference>
<keyword evidence="16" id="KW-0539">Nucleus</keyword>
<comment type="catalytic activity">
    <reaction evidence="1">
        <text>Exonucleolytic cleavage of poly(A) to 5'-AMP.</text>
        <dbReference type="EC" id="3.1.13.4"/>
    </reaction>
</comment>
<accession>A0AAP0NWT2</accession>
<keyword evidence="10" id="KW-0479">Metal-binding</keyword>
<evidence type="ECO:0000313" key="18">
    <source>
        <dbReference type="EMBL" id="KAK9122857.1"/>
    </source>
</evidence>
<evidence type="ECO:0000256" key="8">
    <source>
        <dbReference type="ARBA" id="ARBA00022490"/>
    </source>
</evidence>
<gene>
    <name evidence="18" type="ORF">Sjap_012459</name>
</gene>
<protein>
    <recommendedName>
        <fullName evidence="7">poly(A)-specific ribonuclease</fullName>
        <ecNumber evidence="7">3.1.13.4</ecNumber>
    </recommendedName>
</protein>
<dbReference type="EMBL" id="JBBNAE010000005">
    <property type="protein sequence ID" value="KAK9122857.1"/>
    <property type="molecule type" value="Genomic_DNA"/>
</dbReference>
<dbReference type="GO" id="GO:0005634">
    <property type="term" value="C:nucleus"/>
    <property type="evidence" value="ECO:0007669"/>
    <property type="project" value="UniProtKB-SubCell"/>
</dbReference>
<evidence type="ECO:0000256" key="14">
    <source>
        <dbReference type="ARBA" id="ARBA00023015"/>
    </source>
</evidence>
<organism evidence="18 19">
    <name type="scientific">Stephania japonica</name>
    <dbReference type="NCBI Taxonomy" id="461633"/>
    <lineage>
        <taxon>Eukaryota</taxon>
        <taxon>Viridiplantae</taxon>
        <taxon>Streptophyta</taxon>
        <taxon>Embryophyta</taxon>
        <taxon>Tracheophyta</taxon>
        <taxon>Spermatophyta</taxon>
        <taxon>Magnoliopsida</taxon>
        <taxon>Ranunculales</taxon>
        <taxon>Menispermaceae</taxon>
        <taxon>Menispermoideae</taxon>
        <taxon>Cissampelideae</taxon>
        <taxon>Stephania</taxon>
    </lineage>
</organism>
<dbReference type="InterPro" id="IPR006941">
    <property type="entry name" value="RNase_CAF1"/>
</dbReference>
<evidence type="ECO:0000256" key="6">
    <source>
        <dbReference type="ARBA" id="ARBA00011757"/>
    </source>
</evidence>
<evidence type="ECO:0000256" key="12">
    <source>
        <dbReference type="ARBA" id="ARBA00022839"/>
    </source>
</evidence>
<dbReference type="GO" id="GO:0003723">
    <property type="term" value="F:RNA binding"/>
    <property type="evidence" value="ECO:0007669"/>
    <property type="project" value="UniProtKB-KW"/>
</dbReference>
<name>A0AAP0NWT2_9MAGN</name>
<evidence type="ECO:0000256" key="7">
    <source>
        <dbReference type="ARBA" id="ARBA00012161"/>
    </source>
</evidence>
<keyword evidence="8" id="KW-0963">Cytoplasm</keyword>
<keyword evidence="9" id="KW-0540">Nuclease</keyword>
<evidence type="ECO:0000256" key="2">
    <source>
        <dbReference type="ARBA" id="ARBA00001968"/>
    </source>
</evidence>
<keyword evidence="11" id="KW-0378">Hydrolase</keyword>
<evidence type="ECO:0000256" key="17">
    <source>
        <dbReference type="ARBA" id="ARBA00025148"/>
    </source>
</evidence>
<comment type="function">
    <text evidence="17">Ubiquitous transcription factor required for a diverse set of processes. It is a component of the CCR4 complex involved in the control of gene expression.</text>
</comment>
<keyword evidence="14" id="KW-0805">Transcription regulation</keyword>
<dbReference type="InterPro" id="IPR039637">
    <property type="entry name" value="CNOT7/CNOT8/Pop2"/>
</dbReference>
<comment type="cofactor">
    <cofactor evidence="2">
        <name>a divalent metal cation</name>
        <dbReference type="ChEBI" id="CHEBI:60240"/>
    </cofactor>
</comment>
<dbReference type="Proteomes" id="UP001417504">
    <property type="component" value="Unassembled WGS sequence"/>
</dbReference>
<evidence type="ECO:0000256" key="15">
    <source>
        <dbReference type="ARBA" id="ARBA00023163"/>
    </source>
</evidence>
<comment type="subcellular location">
    <subcellularLocation>
        <location evidence="4">Cytoplasm</location>
    </subcellularLocation>
    <subcellularLocation>
        <location evidence="3">Nucleus</location>
    </subcellularLocation>
</comment>
<dbReference type="PANTHER" id="PTHR10797">
    <property type="entry name" value="CCR4-NOT TRANSCRIPTION COMPLEX SUBUNIT"/>
    <property type="match status" value="1"/>
</dbReference>
<sequence length="282" mass="32167">MSIATNDSSPKPVQIRQVWAHNLLSEFEFIRDTIDSFPFVSMDTEFPGVYYRPVTDPGKPHFRRLNSAENYTALKTNVDALKLIQLGLTLTDSLGNLPDLGTGRNVFVWEFNFRDFDVDADLYALESIELLRQQGMDFERNREEGVAAVEFAELAMSSGLVCNGSVSWVTFHSGYDFGYLIKVLTWKRLPDEIEGFMELMRVFFGDRVYDVKYLMRFCDCLYGGLDRVAQMLSVSRAVGKSHQAASDSLLTWHVFERIRDVFFSKDGVDEHSGVLFGLEVIE</sequence>
<keyword evidence="15" id="KW-0804">Transcription</keyword>
<evidence type="ECO:0000256" key="16">
    <source>
        <dbReference type="ARBA" id="ARBA00023242"/>
    </source>
</evidence>
<keyword evidence="13" id="KW-0694">RNA-binding</keyword>
<evidence type="ECO:0000256" key="11">
    <source>
        <dbReference type="ARBA" id="ARBA00022801"/>
    </source>
</evidence>
<dbReference type="AlphaFoldDB" id="A0AAP0NWT2"/>
<dbReference type="InterPro" id="IPR012337">
    <property type="entry name" value="RNaseH-like_sf"/>
</dbReference>
<dbReference type="GO" id="GO:0005737">
    <property type="term" value="C:cytoplasm"/>
    <property type="evidence" value="ECO:0007669"/>
    <property type="project" value="UniProtKB-SubCell"/>
</dbReference>
<dbReference type="InterPro" id="IPR036397">
    <property type="entry name" value="RNaseH_sf"/>
</dbReference>
<evidence type="ECO:0000256" key="3">
    <source>
        <dbReference type="ARBA" id="ARBA00004123"/>
    </source>
</evidence>
<evidence type="ECO:0000256" key="4">
    <source>
        <dbReference type="ARBA" id="ARBA00004496"/>
    </source>
</evidence>
<comment type="subunit">
    <text evidence="6">Component of the CCR4-NOT complex, at least composed of CRR4 and CAF1 proteins.</text>
</comment>
<dbReference type="SUPFAM" id="SSF53098">
    <property type="entry name" value="Ribonuclease H-like"/>
    <property type="match status" value="1"/>
</dbReference>
<evidence type="ECO:0000256" key="5">
    <source>
        <dbReference type="ARBA" id="ARBA00008372"/>
    </source>
</evidence>
<keyword evidence="19" id="KW-1185">Reference proteome</keyword>
<evidence type="ECO:0000256" key="9">
    <source>
        <dbReference type="ARBA" id="ARBA00022722"/>
    </source>
</evidence>